<dbReference type="PANTHER" id="PTHR35610:SF7">
    <property type="entry name" value="3-ISOPROPYLMALATE DEHYDRATASE"/>
    <property type="match status" value="1"/>
</dbReference>
<dbReference type="AlphaFoldDB" id="A0A557SUP0"/>
<dbReference type="InterPro" id="IPR038389">
    <property type="entry name" value="PSMG2_sf"/>
</dbReference>
<name>A0A557SUP0_9ARCH</name>
<proteinExistence type="predicted"/>
<comment type="caution">
    <text evidence="1">The sequence shown here is derived from an EMBL/GenBank/DDBJ whole genome shotgun (WGS) entry which is preliminary data.</text>
</comment>
<dbReference type="RefSeq" id="WP_144731433.1">
    <property type="nucleotide sequence ID" value="NZ_ML675584.1"/>
</dbReference>
<protein>
    <recommendedName>
        <fullName evidence="3">PAC2 family protein</fullName>
    </recommendedName>
</protein>
<evidence type="ECO:0000313" key="1">
    <source>
        <dbReference type="EMBL" id="TVP40317.1"/>
    </source>
</evidence>
<dbReference type="EMBL" id="VOAH01000008">
    <property type="protein sequence ID" value="TVP40317.1"/>
    <property type="molecule type" value="Genomic_DNA"/>
</dbReference>
<dbReference type="Proteomes" id="UP000315289">
    <property type="component" value="Unassembled WGS sequence"/>
</dbReference>
<sequence length="247" mass="27683">MMNISIKILKEIKLDNFIVFASLPDMGKVGGLVSEHLIKKLTVEKFAEIGIFEKPWVKNEKGLVKPVIDTYDLFVNYENKIIIMTGKEQPQDPSNLFNLCLTVFDIIKNIGIPKIIYTAGGYHQPQLAQAPKVYAVSTNNETVLKLKTLGINVFDKEIEVITWFNGVILGVASDMKYKAIGLFGEIMETNEKQPLAAKSILKVFSILENISVNTDAFDLEYDNQMLDKNRRNDSYSETSKKSGPGIG</sequence>
<organism evidence="1 2">
    <name type="scientific">Candidatus Nitrosocosmicus arcticus</name>
    <dbReference type="NCBI Taxonomy" id="2035267"/>
    <lineage>
        <taxon>Archaea</taxon>
        <taxon>Nitrososphaerota</taxon>
        <taxon>Nitrososphaeria</taxon>
        <taxon>Nitrososphaerales</taxon>
        <taxon>Nitrososphaeraceae</taxon>
        <taxon>Candidatus Nitrosocosmicus</taxon>
    </lineage>
</organism>
<dbReference type="SUPFAM" id="SSF159659">
    <property type="entry name" value="Cgl1923-like"/>
    <property type="match status" value="1"/>
</dbReference>
<evidence type="ECO:0000313" key="2">
    <source>
        <dbReference type="Proteomes" id="UP000315289"/>
    </source>
</evidence>
<gene>
    <name evidence="1" type="ORF">NARC_80043</name>
</gene>
<dbReference type="Pfam" id="PF09754">
    <property type="entry name" value="PAC2"/>
    <property type="match status" value="1"/>
</dbReference>
<dbReference type="PANTHER" id="PTHR35610">
    <property type="entry name" value="3-ISOPROPYLMALATE DEHYDRATASE-RELATED"/>
    <property type="match status" value="1"/>
</dbReference>
<accession>A0A557SUP0</accession>
<keyword evidence="2" id="KW-1185">Reference proteome</keyword>
<dbReference type="InterPro" id="IPR019151">
    <property type="entry name" value="Proteasome_assmbl_chaperone_2"/>
</dbReference>
<dbReference type="Gene3D" id="3.40.50.10900">
    <property type="entry name" value="PAC-like subunit"/>
    <property type="match status" value="1"/>
</dbReference>
<reference evidence="1 2" key="1">
    <citation type="journal article" date="2019" name="Front. Microbiol.">
        <title>Ammonia Oxidation by the Arctic Terrestrial Thaumarchaeote Candidatus Nitrosocosmicus arcticus Is Stimulated by Increasing Temperatures.</title>
        <authorList>
            <person name="Alves R.J.E."/>
            <person name="Kerou M."/>
            <person name="Zappe A."/>
            <person name="Bittner R."/>
            <person name="Abby S.S."/>
            <person name="Schmidt H.A."/>
            <person name="Pfeifer K."/>
            <person name="Schleper C."/>
        </authorList>
    </citation>
    <scope>NUCLEOTIDE SEQUENCE [LARGE SCALE GENOMIC DNA]</scope>
    <source>
        <strain evidence="1 2">Kfb</strain>
    </source>
</reference>
<dbReference type="OrthoDB" id="31247at2157"/>
<evidence type="ECO:0008006" key="3">
    <source>
        <dbReference type="Google" id="ProtNLM"/>
    </source>
</evidence>